<feature type="transmembrane region" description="Helical" evidence="8">
    <location>
        <begin position="462"/>
        <end position="480"/>
    </location>
</feature>
<keyword evidence="3 8" id="KW-0812">Transmembrane</keyword>
<reference evidence="9 10" key="1">
    <citation type="submission" date="2024-02" db="EMBL/GenBank/DDBJ databases">
        <title>De novo assembly and annotation of 12 fungi associated with fruit tree decline syndrome in Ontario, Canada.</title>
        <authorList>
            <person name="Sulman M."/>
            <person name="Ellouze W."/>
            <person name="Ilyukhin E."/>
        </authorList>
    </citation>
    <scope>NUCLEOTIDE SEQUENCE [LARGE SCALE GENOMIC DNA]</scope>
    <source>
        <strain evidence="9 10">M11/M66-122</strain>
    </source>
</reference>
<evidence type="ECO:0000256" key="2">
    <source>
        <dbReference type="ARBA" id="ARBA00022448"/>
    </source>
</evidence>
<feature type="region of interest" description="Disordered" evidence="7">
    <location>
        <begin position="504"/>
        <end position="523"/>
    </location>
</feature>
<evidence type="ECO:0000256" key="1">
    <source>
        <dbReference type="ARBA" id="ARBA00004141"/>
    </source>
</evidence>
<feature type="transmembrane region" description="Helical" evidence="8">
    <location>
        <begin position="425"/>
        <end position="442"/>
    </location>
</feature>
<feature type="transmembrane region" description="Helical" evidence="8">
    <location>
        <begin position="391"/>
        <end position="413"/>
    </location>
</feature>
<dbReference type="Proteomes" id="UP001320420">
    <property type="component" value="Unassembled WGS sequence"/>
</dbReference>
<feature type="transmembrane region" description="Helical" evidence="8">
    <location>
        <begin position="229"/>
        <end position="251"/>
    </location>
</feature>
<keyword evidence="10" id="KW-1185">Reference proteome</keyword>
<proteinExistence type="inferred from homology"/>
<keyword evidence="4 8" id="KW-1133">Transmembrane helix</keyword>
<evidence type="ECO:0000256" key="6">
    <source>
        <dbReference type="ARBA" id="ARBA00037968"/>
    </source>
</evidence>
<evidence type="ECO:0000256" key="5">
    <source>
        <dbReference type="ARBA" id="ARBA00023136"/>
    </source>
</evidence>
<feature type="transmembrane region" description="Helical" evidence="8">
    <location>
        <begin position="165"/>
        <end position="185"/>
    </location>
</feature>
<dbReference type="Pfam" id="PF07690">
    <property type="entry name" value="MFS_1"/>
    <property type="match status" value="1"/>
</dbReference>
<comment type="caution">
    <text evidence="9">The sequence shown here is derived from an EMBL/GenBank/DDBJ whole genome shotgun (WGS) entry which is preliminary data.</text>
</comment>
<sequence length="523" mass="59982">MDSLRRALALGGRKEEATVEAPAPTPLPATTETESPVIGAKTSDRFYFWTRPGTTKEEQKLVQKLDLAILTFCCLIFFSKDLDRNNINNAFVSGMKEDLGLWGNELNWMVTWFQIGYIVGQVPSQILLTKISPRLYLPAAEFLWSIFVLFLYRCQSARQVYALRFFIGFIEAASWPGLHFMIGTWYRNHEINKRSGIFTASGIAATMFSGYIQAGIYQTMDGHLGIRGWRWLFIIDFVITLPMVFIGLIIIPNPLYEKKTWWMTEDERAMCQRRLEADNRQPLGHFDRSLFKRVLGRWHFWILCTWFSLMYFTYQQPTTSTMALWLKADGYSVPDVNNLPTVYSAISIVFMVISGAYNDWRDSQVESVVLICITQIISESMLVAWDLGKPAHFFAFYIAGTIQSLFPVIVSWTHKVCSRDAEERAIVIGALNAVGLAQGTWWNQVFVPTVEAPRFYRGYRAGLAASLALSAWLPVVMWFTRKQERQERMEKPRHIEGDVETTLIESTKISSERQASTSKADER</sequence>
<feature type="transmembrane region" description="Helical" evidence="8">
    <location>
        <begin position="341"/>
        <end position="360"/>
    </location>
</feature>
<dbReference type="InterPro" id="IPR036259">
    <property type="entry name" value="MFS_trans_sf"/>
</dbReference>
<feature type="transmembrane region" description="Helical" evidence="8">
    <location>
        <begin position="367"/>
        <end position="385"/>
    </location>
</feature>
<dbReference type="GO" id="GO:0022857">
    <property type="term" value="F:transmembrane transporter activity"/>
    <property type="evidence" value="ECO:0007669"/>
    <property type="project" value="InterPro"/>
</dbReference>
<dbReference type="GO" id="GO:0016020">
    <property type="term" value="C:membrane"/>
    <property type="evidence" value="ECO:0007669"/>
    <property type="project" value="UniProtKB-SubCell"/>
</dbReference>
<feature type="transmembrane region" description="Helical" evidence="8">
    <location>
        <begin position="197"/>
        <end position="217"/>
    </location>
</feature>
<keyword evidence="5 8" id="KW-0472">Membrane</keyword>
<evidence type="ECO:0000256" key="4">
    <source>
        <dbReference type="ARBA" id="ARBA00022989"/>
    </source>
</evidence>
<accession>A0AAN9UXC5</accession>
<dbReference type="FunFam" id="1.20.1250.20:FF:000065">
    <property type="entry name" value="Putative MFS pantothenate transporter"/>
    <property type="match status" value="1"/>
</dbReference>
<evidence type="ECO:0000256" key="7">
    <source>
        <dbReference type="SAM" id="MobiDB-lite"/>
    </source>
</evidence>
<evidence type="ECO:0000313" key="10">
    <source>
        <dbReference type="Proteomes" id="UP001320420"/>
    </source>
</evidence>
<comment type="subcellular location">
    <subcellularLocation>
        <location evidence="1">Membrane</location>
        <topology evidence="1">Multi-pass membrane protein</topology>
    </subcellularLocation>
</comment>
<comment type="similarity">
    <text evidence="6">Belongs to the major facilitator superfamily. Allantoate permease family.</text>
</comment>
<dbReference type="SUPFAM" id="SSF103473">
    <property type="entry name" value="MFS general substrate transporter"/>
    <property type="match status" value="1"/>
</dbReference>
<protein>
    <submittedName>
        <fullName evidence="9">Uncharacterized protein</fullName>
    </submittedName>
</protein>
<dbReference type="InterPro" id="IPR011701">
    <property type="entry name" value="MFS"/>
</dbReference>
<dbReference type="AlphaFoldDB" id="A0AAN9UXC5"/>
<name>A0AAN9UXC5_9PEZI</name>
<organism evidence="9 10">
    <name type="scientific">Diatrype stigma</name>
    <dbReference type="NCBI Taxonomy" id="117547"/>
    <lineage>
        <taxon>Eukaryota</taxon>
        <taxon>Fungi</taxon>
        <taxon>Dikarya</taxon>
        <taxon>Ascomycota</taxon>
        <taxon>Pezizomycotina</taxon>
        <taxon>Sordariomycetes</taxon>
        <taxon>Xylariomycetidae</taxon>
        <taxon>Xylariales</taxon>
        <taxon>Diatrypaceae</taxon>
        <taxon>Diatrype</taxon>
    </lineage>
</organism>
<evidence type="ECO:0000256" key="3">
    <source>
        <dbReference type="ARBA" id="ARBA00022692"/>
    </source>
</evidence>
<dbReference type="EMBL" id="JAKJXP020000015">
    <property type="protein sequence ID" value="KAK7755022.1"/>
    <property type="molecule type" value="Genomic_DNA"/>
</dbReference>
<evidence type="ECO:0000313" key="9">
    <source>
        <dbReference type="EMBL" id="KAK7755022.1"/>
    </source>
</evidence>
<feature type="region of interest" description="Disordered" evidence="7">
    <location>
        <begin position="10"/>
        <end position="34"/>
    </location>
</feature>
<feature type="transmembrane region" description="Helical" evidence="8">
    <location>
        <begin position="298"/>
        <end position="314"/>
    </location>
</feature>
<dbReference type="PANTHER" id="PTHR43791">
    <property type="entry name" value="PERMEASE-RELATED"/>
    <property type="match status" value="1"/>
</dbReference>
<dbReference type="Gene3D" id="1.20.1250.20">
    <property type="entry name" value="MFS general substrate transporter like domains"/>
    <property type="match status" value="2"/>
</dbReference>
<dbReference type="PANTHER" id="PTHR43791:SF39">
    <property type="entry name" value="TRANSPORTER LIZ1_SEO1, PUTATIVE (AFU_ORTHOLOGUE AFUA_3G00980)-RELATED"/>
    <property type="match status" value="1"/>
</dbReference>
<gene>
    <name evidence="9" type="ORF">SLS62_002836</name>
</gene>
<evidence type="ECO:0000256" key="8">
    <source>
        <dbReference type="SAM" id="Phobius"/>
    </source>
</evidence>
<keyword evidence="2" id="KW-0813">Transport</keyword>